<gene>
    <name evidence="3" type="ORF">BDD16_000492</name>
</gene>
<dbReference type="Proteomes" id="UP000518288">
    <property type="component" value="Unassembled WGS sequence"/>
</dbReference>
<reference evidence="3 4" key="1">
    <citation type="submission" date="2020-07" db="EMBL/GenBank/DDBJ databases">
        <title>Genomic Encyclopedia of Archaeal and Bacterial Type Strains, Phase II (KMG-II): from individual species to whole genera.</title>
        <authorList>
            <person name="Goeker M."/>
        </authorList>
    </citation>
    <scope>NUCLEOTIDE SEQUENCE [LARGE SCALE GENOMIC DNA]</scope>
    <source>
        <strain evidence="3 4">DSM 21226</strain>
    </source>
</reference>
<keyword evidence="1" id="KW-0732">Signal</keyword>
<comment type="caution">
    <text evidence="3">The sequence shown here is derived from an EMBL/GenBank/DDBJ whole genome shotgun (WGS) entry which is preliminary data.</text>
</comment>
<evidence type="ECO:0000313" key="3">
    <source>
        <dbReference type="EMBL" id="NYG31506.1"/>
    </source>
</evidence>
<sequence length="203" mass="20938">MRKTISAIAAGLLLAATGAQANNLVTNGTFDSPDISTDSFSTVTSLSFSDLNWGFYSGGTGLTKLVDSGGNQFAQIASGDILYTSFSVTTSGQYNIGFDFQGGGLWGLTGSNWTPSVVAPTALASSAGWMASSTGPVSLVGGDSYKLYFGGMVTPPDFYPALNLDNVSVSAVTPVPEPESFAMMLAGLGALGLMSRRRIRKSV</sequence>
<feature type="chain" id="PRO_5031219474" description="Ice-binding protein C-terminal domain-containing protein" evidence="1">
    <location>
        <begin position="22"/>
        <end position="203"/>
    </location>
</feature>
<organism evidence="3 4">
    <name type="scientific">Sphaerotilus montanus</name>
    <dbReference type="NCBI Taxonomy" id="522889"/>
    <lineage>
        <taxon>Bacteria</taxon>
        <taxon>Pseudomonadati</taxon>
        <taxon>Pseudomonadota</taxon>
        <taxon>Betaproteobacteria</taxon>
        <taxon>Burkholderiales</taxon>
        <taxon>Sphaerotilaceae</taxon>
        <taxon>Sphaerotilus</taxon>
    </lineage>
</organism>
<accession>A0A7Y9QUE0</accession>
<dbReference type="NCBIfam" id="TIGR02595">
    <property type="entry name" value="PEP_CTERM"/>
    <property type="match status" value="1"/>
</dbReference>
<protein>
    <recommendedName>
        <fullName evidence="2">Ice-binding protein C-terminal domain-containing protein</fullName>
    </recommendedName>
</protein>
<dbReference type="InterPro" id="IPR013424">
    <property type="entry name" value="Ice-binding_C"/>
</dbReference>
<evidence type="ECO:0000256" key="1">
    <source>
        <dbReference type="SAM" id="SignalP"/>
    </source>
</evidence>
<evidence type="ECO:0000259" key="2">
    <source>
        <dbReference type="Pfam" id="PF07589"/>
    </source>
</evidence>
<dbReference type="AlphaFoldDB" id="A0A7Y9QUE0"/>
<feature type="signal peptide" evidence="1">
    <location>
        <begin position="1"/>
        <end position="21"/>
    </location>
</feature>
<evidence type="ECO:0000313" key="4">
    <source>
        <dbReference type="Proteomes" id="UP000518288"/>
    </source>
</evidence>
<dbReference type="EMBL" id="JACCFH010000001">
    <property type="protein sequence ID" value="NYG31506.1"/>
    <property type="molecule type" value="Genomic_DNA"/>
</dbReference>
<keyword evidence="4" id="KW-1185">Reference proteome</keyword>
<dbReference type="RefSeq" id="WP_179632493.1">
    <property type="nucleotide sequence ID" value="NZ_CAXYYM010000034.1"/>
</dbReference>
<name>A0A7Y9QUE0_9BURK</name>
<proteinExistence type="predicted"/>
<feature type="domain" description="Ice-binding protein C-terminal" evidence="2">
    <location>
        <begin position="174"/>
        <end position="198"/>
    </location>
</feature>
<dbReference type="Pfam" id="PF07589">
    <property type="entry name" value="PEP-CTERM"/>
    <property type="match status" value="1"/>
</dbReference>